<sequence length="379" mass="41005">MKALDGLLCVALEQAVAAPYASCKLADAGARVIKLERPEGDFARYYDHHVHGESAYFVWLNRGKESCRVDLKTPEDRALVARMIARADIYIQNLAPGAADRLGLSTAAMRKRDARLITCDISGYGSRGPYRDKKAYDLLVQAESGLVSLTGTPEAPGRVGVSVCDIATGMYAYQAILEALISRGRTGRGAAIEVSLFHSLGDWMNVPYLQHRYGGVTPKRVGLAHPTIAPYGAFRCKGGEEIVISIQNEREWRVLCDKVLGRPELASDPRFSSNARRVENRAAVDGAIQAVLGDLPRTEVAARLDKERIAGGNISTMEDLLTHPQNRLVSVKVDGGTAELLAPAAEIDGVTPDFGPVPDLGAHDAALRAEFAEKEGEER</sequence>
<dbReference type="Pfam" id="PF02515">
    <property type="entry name" value="CoA_transf_3"/>
    <property type="match status" value="1"/>
</dbReference>
<accession>A0A327JWM9</accession>
<comment type="caution">
    <text evidence="2">The sequence shown here is derived from an EMBL/GenBank/DDBJ whole genome shotgun (WGS) entry which is preliminary data.</text>
</comment>
<keyword evidence="1" id="KW-0808">Transferase</keyword>
<dbReference type="AlphaFoldDB" id="A0A327JWM9"/>
<dbReference type="RefSeq" id="WP_111432240.1">
    <property type="nucleotide sequence ID" value="NZ_JACIGG010000001.1"/>
</dbReference>
<proteinExistence type="predicted"/>
<name>A0A327JWM9_9HYPH</name>
<evidence type="ECO:0000313" key="2">
    <source>
        <dbReference type="EMBL" id="RAI29986.1"/>
    </source>
</evidence>
<dbReference type="EMBL" id="NPEV01000001">
    <property type="protein sequence ID" value="RAI29986.1"/>
    <property type="molecule type" value="Genomic_DNA"/>
</dbReference>
<dbReference type="InterPro" id="IPR044855">
    <property type="entry name" value="CoA-Trfase_III_dom3_sf"/>
</dbReference>
<organism evidence="2 3">
    <name type="scientific">Rhodobium orientis</name>
    <dbReference type="NCBI Taxonomy" id="34017"/>
    <lineage>
        <taxon>Bacteria</taxon>
        <taxon>Pseudomonadati</taxon>
        <taxon>Pseudomonadota</taxon>
        <taxon>Alphaproteobacteria</taxon>
        <taxon>Hyphomicrobiales</taxon>
        <taxon>Rhodobiaceae</taxon>
        <taxon>Rhodobium</taxon>
    </lineage>
</organism>
<dbReference type="PANTHER" id="PTHR48207:SF3">
    <property type="entry name" value="SUCCINATE--HYDROXYMETHYLGLUTARATE COA-TRANSFERASE"/>
    <property type="match status" value="1"/>
</dbReference>
<dbReference type="InterPro" id="IPR023606">
    <property type="entry name" value="CoA-Trfase_III_dom_1_sf"/>
</dbReference>
<reference evidence="2 3" key="1">
    <citation type="submission" date="2017-07" db="EMBL/GenBank/DDBJ databases">
        <title>Draft Genome Sequences of Select Purple Nonsulfur Bacteria.</title>
        <authorList>
            <person name="Lasarre B."/>
            <person name="Mckinlay J.B."/>
        </authorList>
    </citation>
    <scope>NUCLEOTIDE SEQUENCE [LARGE SCALE GENOMIC DNA]</scope>
    <source>
        <strain evidence="2 3">DSM 11290</strain>
    </source>
</reference>
<dbReference type="OrthoDB" id="9806585at2"/>
<dbReference type="Proteomes" id="UP000249299">
    <property type="component" value="Unassembled WGS sequence"/>
</dbReference>
<dbReference type="InterPro" id="IPR050483">
    <property type="entry name" value="CoA-transferase_III_domain"/>
</dbReference>
<protein>
    <submittedName>
        <fullName evidence="2">Carnitine dehydratase</fullName>
    </submittedName>
</protein>
<gene>
    <name evidence="2" type="ORF">CH339_00155</name>
</gene>
<dbReference type="SUPFAM" id="SSF89796">
    <property type="entry name" value="CoA-transferase family III (CaiB/BaiF)"/>
    <property type="match status" value="1"/>
</dbReference>
<evidence type="ECO:0000256" key="1">
    <source>
        <dbReference type="ARBA" id="ARBA00022679"/>
    </source>
</evidence>
<dbReference type="Gene3D" id="3.30.1540.10">
    <property type="entry name" value="formyl-coa transferase, domain 3"/>
    <property type="match status" value="1"/>
</dbReference>
<dbReference type="GO" id="GO:0008410">
    <property type="term" value="F:CoA-transferase activity"/>
    <property type="evidence" value="ECO:0007669"/>
    <property type="project" value="TreeGrafter"/>
</dbReference>
<dbReference type="PANTHER" id="PTHR48207">
    <property type="entry name" value="SUCCINATE--HYDROXYMETHYLGLUTARATE COA-TRANSFERASE"/>
    <property type="match status" value="1"/>
</dbReference>
<dbReference type="Gene3D" id="3.40.50.10540">
    <property type="entry name" value="Crotonobetainyl-coa:carnitine coa-transferase, domain 1"/>
    <property type="match status" value="1"/>
</dbReference>
<evidence type="ECO:0000313" key="3">
    <source>
        <dbReference type="Proteomes" id="UP000249299"/>
    </source>
</evidence>
<dbReference type="InterPro" id="IPR003673">
    <property type="entry name" value="CoA-Trfase_fam_III"/>
</dbReference>
<keyword evidence="3" id="KW-1185">Reference proteome</keyword>